<accession>A0A0C5VQS3</accession>
<evidence type="ECO:0000256" key="6">
    <source>
        <dbReference type="ARBA" id="ARBA00023004"/>
    </source>
</evidence>
<dbReference type="STRING" id="1445510.YC6258_04930"/>
<dbReference type="RefSeq" id="WP_044618846.1">
    <property type="nucleotide sequence ID" value="NZ_CP007142.1"/>
</dbReference>
<keyword evidence="9" id="KW-1185">Reference proteome</keyword>
<dbReference type="GO" id="GO:0031543">
    <property type="term" value="F:peptidyl-proline dioxygenase activity"/>
    <property type="evidence" value="ECO:0007669"/>
    <property type="project" value="TreeGrafter"/>
</dbReference>
<sequence>MSPVRQLFSDNFNSDDAVFRQIADGLTRQGYCVIPGALPEDISDALLSEIITDGTGHFKAAGVGRQDDYLQSHFIRRDNIHWIDGRTAAEQLWLQWTQKLQTFLNRELFLGLFSFETHWAHYQPGSFYKKHCDAFRGEANRIVTVIGYLNPGWTVEDGGDLVIYREDSDDILTKVMPAFGTLVVFMSEEFPHEVQIAHKHRYSVTGWFRLNSSTEYKVDPPK</sequence>
<keyword evidence="4" id="KW-0223">Dioxygenase</keyword>
<dbReference type="GO" id="GO:0008198">
    <property type="term" value="F:ferrous iron binding"/>
    <property type="evidence" value="ECO:0007669"/>
    <property type="project" value="TreeGrafter"/>
</dbReference>
<dbReference type="InterPro" id="IPR051559">
    <property type="entry name" value="HIF_prolyl_hydroxylases"/>
</dbReference>
<dbReference type="HOGENOM" id="CLU_022206_1_0_6"/>
<evidence type="ECO:0000256" key="4">
    <source>
        <dbReference type="ARBA" id="ARBA00022964"/>
    </source>
</evidence>
<dbReference type="InterPro" id="IPR005123">
    <property type="entry name" value="Oxoglu/Fe-dep_dioxygenase_dom"/>
</dbReference>
<dbReference type="Proteomes" id="UP000032266">
    <property type="component" value="Chromosome"/>
</dbReference>
<dbReference type="Pfam" id="PF13640">
    <property type="entry name" value="2OG-FeII_Oxy_3"/>
    <property type="match status" value="1"/>
</dbReference>
<keyword evidence="2" id="KW-0479">Metal-binding</keyword>
<evidence type="ECO:0000259" key="7">
    <source>
        <dbReference type="PROSITE" id="PS51471"/>
    </source>
</evidence>
<keyword evidence="3" id="KW-0847">Vitamin C</keyword>
<dbReference type="Gene3D" id="2.60.120.620">
    <property type="entry name" value="q2cbj1_9rhob like domain"/>
    <property type="match status" value="1"/>
</dbReference>
<evidence type="ECO:0000256" key="5">
    <source>
        <dbReference type="ARBA" id="ARBA00023002"/>
    </source>
</evidence>
<gene>
    <name evidence="8" type="ORF">YC6258_04930</name>
</gene>
<comment type="cofactor">
    <cofactor evidence="1">
        <name>L-ascorbate</name>
        <dbReference type="ChEBI" id="CHEBI:38290"/>
    </cofactor>
</comment>
<dbReference type="SMART" id="SM00702">
    <property type="entry name" value="P4Hc"/>
    <property type="match status" value="1"/>
</dbReference>
<dbReference type="PANTHER" id="PTHR12907:SF26">
    <property type="entry name" value="HIF PROLYL HYDROXYLASE, ISOFORM C"/>
    <property type="match status" value="1"/>
</dbReference>
<reference evidence="8 9" key="1">
    <citation type="submission" date="2014-01" db="EMBL/GenBank/DDBJ databases">
        <title>Full genme sequencing of cellulolytic bacterium Gynuella sunshinyii YC6258T gen. nov., sp. nov.</title>
        <authorList>
            <person name="Khan H."/>
            <person name="Chung E.J."/>
            <person name="Chung Y.R."/>
        </authorList>
    </citation>
    <scope>NUCLEOTIDE SEQUENCE [LARGE SCALE GENOMIC DNA]</scope>
    <source>
        <strain evidence="8 9">YC6258</strain>
    </source>
</reference>
<organism evidence="8 9">
    <name type="scientific">Gynuella sunshinyii YC6258</name>
    <dbReference type="NCBI Taxonomy" id="1445510"/>
    <lineage>
        <taxon>Bacteria</taxon>
        <taxon>Pseudomonadati</taxon>
        <taxon>Pseudomonadota</taxon>
        <taxon>Gammaproteobacteria</taxon>
        <taxon>Oceanospirillales</taxon>
        <taxon>Saccharospirillaceae</taxon>
        <taxon>Gynuella</taxon>
    </lineage>
</organism>
<evidence type="ECO:0000256" key="1">
    <source>
        <dbReference type="ARBA" id="ARBA00001961"/>
    </source>
</evidence>
<dbReference type="OrthoDB" id="9783171at2"/>
<keyword evidence="5" id="KW-0560">Oxidoreductase</keyword>
<proteinExistence type="predicted"/>
<keyword evidence="6" id="KW-0408">Iron</keyword>
<dbReference type="PROSITE" id="PS51471">
    <property type="entry name" value="FE2OG_OXY"/>
    <property type="match status" value="1"/>
</dbReference>
<dbReference type="GO" id="GO:0071456">
    <property type="term" value="P:cellular response to hypoxia"/>
    <property type="evidence" value="ECO:0007669"/>
    <property type="project" value="TreeGrafter"/>
</dbReference>
<dbReference type="EMBL" id="CP007142">
    <property type="protein sequence ID" value="AJQ96962.1"/>
    <property type="molecule type" value="Genomic_DNA"/>
</dbReference>
<dbReference type="InterPro" id="IPR006620">
    <property type="entry name" value="Pro_4_hyd_alph"/>
</dbReference>
<dbReference type="KEGG" id="gsn:YC6258_04930"/>
<feature type="domain" description="Fe2OG dioxygenase" evidence="7">
    <location>
        <begin position="108"/>
        <end position="210"/>
    </location>
</feature>
<dbReference type="GO" id="GO:0031418">
    <property type="term" value="F:L-ascorbic acid binding"/>
    <property type="evidence" value="ECO:0007669"/>
    <property type="project" value="UniProtKB-KW"/>
</dbReference>
<evidence type="ECO:0000256" key="3">
    <source>
        <dbReference type="ARBA" id="ARBA00022896"/>
    </source>
</evidence>
<dbReference type="AlphaFoldDB" id="A0A0C5VQS3"/>
<evidence type="ECO:0000313" key="8">
    <source>
        <dbReference type="EMBL" id="AJQ96962.1"/>
    </source>
</evidence>
<protein>
    <submittedName>
        <fullName evidence="8">Putative proline hydroxylase</fullName>
    </submittedName>
</protein>
<name>A0A0C5VQS3_9GAMM</name>
<evidence type="ECO:0000313" key="9">
    <source>
        <dbReference type="Proteomes" id="UP000032266"/>
    </source>
</evidence>
<evidence type="ECO:0000256" key="2">
    <source>
        <dbReference type="ARBA" id="ARBA00022723"/>
    </source>
</evidence>
<dbReference type="PANTHER" id="PTHR12907">
    <property type="entry name" value="EGL NINE HOMOLOG-RELATED"/>
    <property type="match status" value="1"/>
</dbReference>
<dbReference type="InterPro" id="IPR044862">
    <property type="entry name" value="Pro_4_hyd_alph_FE2OG_OXY"/>
</dbReference>